<gene>
    <name evidence="2" type="ORF">Azoinq_04495</name>
</gene>
<dbReference type="Proteomes" id="UP000683428">
    <property type="component" value="Chromosome"/>
</dbReference>
<reference evidence="2" key="1">
    <citation type="submission" date="2020-11" db="EMBL/GenBank/DDBJ databases">
        <title>Azospira inquinata sp. nov.</title>
        <authorList>
            <person name="Moe W.M."/>
            <person name="Mikes M.C."/>
        </authorList>
    </citation>
    <scope>NUCLEOTIDE SEQUENCE</scope>
    <source>
        <strain evidence="2">Azo-3</strain>
    </source>
</reference>
<dbReference type="KEGG" id="aiq:Azoinq_04495"/>
<dbReference type="AlphaFoldDB" id="A0A975SQ58"/>
<keyword evidence="3" id="KW-1185">Reference proteome</keyword>
<dbReference type="EMBL" id="CP064782">
    <property type="protein sequence ID" value="QWT49874.1"/>
    <property type="molecule type" value="Genomic_DNA"/>
</dbReference>
<organism evidence="2 3">
    <name type="scientific">Azospira inquinata</name>
    <dbReference type="NCBI Taxonomy" id="2785627"/>
    <lineage>
        <taxon>Bacteria</taxon>
        <taxon>Pseudomonadati</taxon>
        <taxon>Pseudomonadota</taxon>
        <taxon>Betaproteobacteria</taxon>
        <taxon>Rhodocyclales</taxon>
        <taxon>Rhodocyclaceae</taxon>
        <taxon>Azospira</taxon>
    </lineage>
</organism>
<dbReference type="NCBIfam" id="TIGR01841">
    <property type="entry name" value="phasin"/>
    <property type="match status" value="1"/>
</dbReference>
<evidence type="ECO:0000313" key="3">
    <source>
        <dbReference type="Proteomes" id="UP000683428"/>
    </source>
</evidence>
<protein>
    <submittedName>
        <fullName evidence="2">Phasin family protein</fullName>
    </submittedName>
</protein>
<evidence type="ECO:0000259" key="1">
    <source>
        <dbReference type="Pfam" id="PF09361"/>
    </source>
</evidence>
<dbReference type="RefSeq" id="WP_216131847.1">
    <property type="nucleotide sequence ID" value="NZ_CP064782.1"/>
</dbReference>
<feature type="domain" description="Phasin" evidence="1">
    <location>
        <begin position="8"/>
        <end position="107"/>
    </location>
</feature>
<proteinExistence type="predicted"/>
<dbReference type="Pfam" id="PF09361">
    <property type="entry name" value="Phasin_2"/>
    <property type="match status" value="1"/>
</dbReference>
<sequence>MTFFATPEQFAAANKATVDSLLTLANTAFASAERIAALNLHTARSVLEDGVANAKTLLGAKDAQEALAIQASLAQPSVEKAVAYSRSVYEISAQTQEELSKLVETQFAEFNKNVAGLLDKVSKTAPAGSDVAVAAVKSAIAAANSAYDSLNKAAKQVAEIAEANVAAATNATVKAVGATTSAAASSSKKKAA</sequence>
<dbReference type="InterPro" id="IPR018968">
    <property type="entry name" value="Phasin"/>
</dbReference>
<dbReference type="InterPro" id="IPR010127">
    <property type="entry name" value="Phasin_subfam-1"/>
</dbReference>
<evidence type="ECO:0000313" key="2">
    <source>
        <dbReference type="EMBL" id="QWT49874.1"/>
    </source>
</evidence>
<accession>A0A975SQ58</accession>
<name>A0A975SQ58_9RHOO</name>